<feature type="transmembrane region" description="Helical" evidence="1">
    <location>
        <begin position="30"/>
        <end position="47"/>
    </location>
</feature>
<organism evidence="2 3">
    <name type="scientific">Phaeobacter gallaeciensis</name>
    <dbReference type="NCBI Taxonomy" id="60890"/>
    <lineage>
        <taxon>Bacteria</taxon>
        <taxon>Pseudomonadati</taxon>
        <taxon>Pseudomonadota</taxon>
        <taxon>Alphaproteobacteria</taxon>
        <taxon>Rhodobacterales</taxon>
        <taxon>Roseobacteraceae</taxon>
        <taxon>Phaeobacter</taxon>
    </lineage>
</organism>
<evidence type="ECO:0000313" key="3">
    <source>
        <dbReference type="Proteomes" id="UP000217545"/>
    </source>
</evidence>
<gene>
    <name evidence="2" type="ORF">PhaeoP63_01691</name>
</gene>
<keyword evidence="1" id="KW-1133">Transmembrane helix</keyword>
<evidence type="ECO:0000313" key="2">
    <source>
        <dbReference type="EMBL" id="ATF05767.1"/>
    </source>
</evidence>
<name>A0AAC9Z8N0_9RHOB</name>
<evidence type="ECO:0000256" key="1">
    <source>
        <dbReference type="SAM" id="Phobius"/>
    </source>
</evidence>
<dbReference type="Proteomes" id="UP000217545">
    <property type="component" value="Chromosome"/>
</dbReference>
<dbReference type="AlphaFoldDB" id="A0AAC9Z8N0"/>
<dbReference type="EMBL" id="CP010784">
    <property type="protein sequence ID" value="ATF05767.1"/>
    <property type="molecule type" value="Genomic_DNA"/>
</dbReference>
<keyword evidence="1" id="KW-0812">Transmembrane</keyword>
<keyword evidence="1" id="KW-0472">Membrane</keyword>
<accession>A0AAC9Z8N0</accession>
<protein>
    <submittedName>
        <fullName evidence="2">Uncharacterized protein</fullName>
    </submittedName>
</protein>
<proteinExistence type="predicted"/>
<sequence>MRPDRYSQTNQRAHSLAAADHKLTMGNRCMAIPIICGNLLLMVLHVLQRLNRPVCLRFDIRAGNPPLL</sequence>
<reference evidence="2 3" key="1">
    <citation type="journal article" date="2017" name="Front. Microbiol.">
        <title>Phaeobacter piscinae sp. nov., a species of the Roseobacter group and potential aquaculture probiont.</title>
        <authorList>
            <person name="Sonnenschein E.C."/>
            <person name="Phippen C.B.W."/>
            <person name="Nielsen K.F."/>
            <person name="Mateiu R.V."/>
            <person name="Melchiorsen J."/>
            <person name="Gram L."/>
            <person name="Overmann J."/>
            <person name="Freese H.M."/>
        </authorList>
    </citation>
    <scope>NUCLEOTIDE SEQUENCE [LARGE SCALE GENOMIC DNA]</scope>
    <source>
        <strain evidence="2 3">P63</strain>
    </source>
</reference>